<dbReference type="AlphaFoldDB" id="A0A6P2CI78"/>
<dbReference type="EMBL" id="QRCM01000001">
    <property type="protein sequence ID" value="TXG90678.1"/>
    <property type="molecule type" value="Genomic_DNA"/>
</dbReference>
<name>A0A6P2CI78_9NOCA</name>
<feature type="region of interest" description="Disordered" evidence="1">
    <location>
        <begin position="53"/>
        <end position="75"/>
    </location>
</feature>
<organism evidence="2 3">
    <name type="scientific">Rhodococcus rhodnii</name>
    <dbReference type="NCBI Taxonomy" id="38312"/>
    <lineage>
        <taxon>Bacteria</taxon>
        <taxon>Bacillati</taxon>
        <taxon>Actinomycetota</taxon>
        <taxon>Actinomycetes</taxon>
        <taxon>Mycobacteriales</taxon>
        <taxon>Nocardiaceae</taxon>
        <taxon>Rhodococcus</taxon>
    </lineage>
</organism>
<reference evidence="2 3" key="1">
    <citation type="submission" date="2018-07" db="EMBL/GenBank/DDBJ databases">
        <title>Genome sequence of Rhodococcus rhodnii ATCC 35071 from Rhodnius prolixus.</title>
        <authorList>
            <person name="Patel V."/>
            <person name="Vogel K.J."/>
        </authorList>
    </citation>
    <scope>NUCLEOTIDE SEQUENCE [LARGE SCALE GENOMIC DNA]</scope>
    <source>
        <strain evidence="2 3">ATCC 35071</strain>
    </source>
</reference>
<sequence length="223" mass="25021">MTVRPCRHPRCDRDHGNPALTELGMCDPCQRHLHRLLGWLVLDWVNLARNLPTPTAPAGTDHRATRHTYGHPAEWASDTARSIADTLNEIHDALADHLGETPPPHPTVTDRIRVRAAWRYLEPRIHLLSATDWATDTVTELSDLHRKIRSRLGHTIPRTALPTPCPSCELRTLTRSQSPNRDAIECGACGWHIPDTDYQRYARIVLDTLVDDGGDTTSAVLVQ</sequence>
<accession>A0A6P2CI78</accession>
<gene>
    <name evidence="2" type="ORF">DW322_11200</name>
</gene>
<proteinExistence type="predicted"/>
<evidence type="ECO:0000256" key="1">
    <source>
        <dbReference type="SAM" id="MobiDB-lite"/>
    </source>
</evidence>
<evidence type="ECO:0000313" key="2">
    <source>
        <dbReference type="EMBL" id="TXG90678.1"/>
    </source>
</evidence>
<evidence type="ECO:0000313" key="3">
    <source>
        <dbReference type="Proteomes" id="UP000471120"/>
    </source>
</evidence>
<comment type="caution">
    <text evidence="2">The sequence shown here is derived from an EMBL/GenBank/DDBJ whole genome shotgun (WGS) entry which is preliminary data.</text>
</comment>
<protein>
    <submittedName>
        <fullName evidence="2">Uncharacterized protein</fullName>
    </submittedName>
</protein>
<dbReference type="RefSeq" id="WP_010836665.1">
    <property type="nucleotide sequence ID" value="NZ_QRCM01000001.1"/>
</dbReference>
<dbReference type="Proteomes" id="UP000471120">
    <property type="component" value="Unassembled WGS sequence"/>
</dbReference>